<feature type="active site" description="N6-AMP-lysine intermediate" evidence="11">
    <location>
        <position position="125"/>
    </location>
</feature>
<evidence type="ECO:0000256" key="5">
    <source>
        <dbReference type="ARBA" id="ARBA00022763"/>
    </source>
</evidence>
<dbReference type="InterPro" id="IPR001357">
    <property type="entry name" value="BRCT_dom"/>
</dbReference>
<evidence type="ECO:0000256" key="8">
    <source>
        <dbReference type="ARBA" id="ARBA00023027"/>
    </source>
</evidence>
<feature type="binding site" evidence="11">
    <location>
        <position position="437"/>
    </location>
    <ligand>
        <name>Zn(2+)</name>
        <dbReference type="ChEBI" id="CHEBI:29105"/>
    </ligand>
</feature>
<gene>
    <name evidence="14" type="primary">ligA_2</name>
    <name evidence="11" type="synonym">ligA</name>
    <name evidence="14" type="ORF">GCM10022224_048720</name>
</gene>
<dbReference type="InterPro" id="IPR013839">
    <property type="entry name" value="DNAligase_adenylation"/>
</dbReference>
<dbReference type="InterPro" id="IPR041663">
    <property type="entry name" value="DisA/LigA_HHH"/>
</dbReference>
<keyword evidence="15" id="KW-1185">Reference proteome</keyword>
<feature type="binding site" evidence="11">
    <location>
        <position position="421"/>
    </location>
    <ligand>
        <name>Zn(2+)</name>
        <dbReference type="ChEBI" id="CHEBI:29105"/>
    </ligand>
</feature>
<reference evidence="15" key="1">
    <citation type="journal article" date="2019" name="Int. J. Syst. Evol. Microbiol.">
        <title>The Global Catalogue of Microorganisms (GCM) 10K type strain sequencing project: providing services to taxonomists for standard genome sequencing and annotation.</title>
        <authorList>
            <consortium name="The Broad Institute Genomics Platform"/>
            <consortium name="The Broad Institute Genome Sequencing Center for Infectious Disease"/>
            <person name="Wu L."/>
            <person name="Ma J."/>
        </authorList>
    </citation>
    <scope>NUCLEOTIDE SEQUENCE [LARGE SCALE GENOMIC DNA]</scope>
    <source>
        <strain evidence="15">JCM 16904</strain>
    </source>
</reference>
<evidence type="ECO:0000256" key="1">
    <source>
        <dbReference type="ARBA" id="ARBA00004067"/>
    </source>
</evidence>
<dbReference type="SMART" id="SM00292">
    <property type="entry name" value="BRCT"/>
    <property type="match status" value="1"/>
</dbReference>
<evidence type="ECO:0000256" key="9">
    <source>
        <dbReference type="ARBA" id="ARBA00023204"/>
    </source>
</evidence>
<name>A0ABP7C4B1_9ACTN</name>
<dbReference type="SUPFAM" id="SSF47781">
    <property type="entry name" value="RuvA domain 2-like"/>
    <property type="match status" value="1"/>
</dbReference>
<evidence type="ECO:0000256" key="6">
    <source>
        <dbReference type="ARBA" id="ARBA00022833"/>
    </source>
</evidence>
<feature type="binding site" evidence="11">
    <location>
        <position position="418"/>
    </location>
    <ligand>
        <name>Zn(2+)</name>
        <dbReference type="ChEBI" id="CHEBI:29105"/>
    </ligand>
</feature>
<comment type="function">
    <text evidence="1 11">DNA ligase that catalyzes the formation of phosphodiester linkages between 5'-phosphoryl and 3'-hydroxyl groups in double-stranded DNA using NAD as a coenzyme and as the energy source for the reaction. It is essential for DNA replication and repair of damaged DNA.</text>
</comment>
<evidence type="ECO:0000256" key="4">
    <source>
        <dbReference type="ARBA" id="ARBA00022723"/>
    </source>
</evidence>
<comment type="cofactor">
    <cofactor evidence="11">
        <name>Mg(2+)</name>
        <dbReference type="ChEBI" id="CHEBI:18420"/>
    </cofactor>
    <cofactor evidence="11">
        <name>Mn(2+)</name>
        <dbReference type="ChEBI" id="CHEBI:29035"/>
    </cofactor>
</comment>
<dbReference type="PANTHER" id="PTHR23389:SF9">
    <property type="entry name" value="DNA LIGASE"/>
    <property type="match status" value="1"/>
</dbReference>
<dbReference type="CDD" id="cd00114">
    <property type="entry name" value="LIGANc"/>
    <property type="match status" value="1"/>
</dbReference>
<evidence type="ECO:0000256" key="3">
    <source>
        <dbReference type="ARBA" id="ARBA00022705"/>
    </source>
</evidence>
<evidence type="ECO:0000256" key="11">
    <source>
        <dbReference type="HAMAP-Rule" id="MF_01588"/>
    </source>
</evidence>
<feature type="binding site" evidence="11">
    <location>
        <begin position="92"/>
        <end position="93"/>
    </location>
    <ligand>
        <name>NAD(+)</name>
        <dbReference type="ChEBI" id="CHEBI:57540"/>
    </ligand>
</feature>
<keyword evidence="6 11" id="KW-0862">Zinc</keyword>
<keyword evidence="9 11" id="KW-0234">DNA repair</keyword>
<feature type="binding site" evidence="11">
    <location>
        <position position="123"/>
    </location>
    <ligand>
        <name>NAD(+)</name>
        <dbReference type="ChEBI" id="CHEBI:57540"/>
    </ligand>
</feature>
<protein>
    <recommendedName>
        <fullName evidence="11 12">DNA ligase</fullName>
        <ecNumber evidence="11 12">6.5.1.2</ecNumber>
    </recommendedName>
    <alternativeName>
        <fullName evidence="11">Polydeoxyribonucleotide synthase [NAD(+)]</fullName>
    </alternativeName>
</protein>
<dbReference type="SUPFAM" id="SSF56091">
    <property type="entry name" value="DNA ligase/mRNA capping enzyme, catalytic domain"/>
    <property type="match status" value="1"/>
</dbReference>
<dbReference type="InterPro" id="IPR013840">
    <property type="entry name" value="DNAligase_N"/>
</dbReference>
<dbReference type="PANTHER" id="PTHR23389">
    <property type="entry name" value="CHROMOSOME TRANSMISSION FIDELITY FACTOR 18"/>
    <property type="match status" value="1"/>
</dbReference>
<accession>A0ABP7C4B1</accession>
<dbReference type="PROSITE" id="PS50172">
    <property type="entry name" value="BRCT"/>
    <property type="match status" value="1"/>
</dbReference>
<keyword evidence="8 11" id="KW-0520">NAD</keyword>
<dbReference type="InterPro" id="IPR001679">
    <property type="entry name" value="DNA_ligase"/>
</dbReference>
<dbReference type="CDD" id="cd17748">
    <property type="entry name" value="BRCT_DNA_ligase_like"/>
    <property type="match status" value="1"/>
</dbReference>
<dbReference type="PIRSF" id="PIRSF001604">
    <property type="entry name" value="LigA"/>
    <property type="match status" value="1"/>
</dbReference>
<dbReference type="SMART" id="SM00532">
    <property type="entry name" value="LIGANc"/>
    <property type="match status" value="1"/>
</dbReference>
<evidence type="ECO:0000256" key="10">
    <source>
        <dbReference type="ARBA" id="ARBA00034005"/>
    </source>
</evidence>
<dbReference type="NCBIfam" id="TIGR00575">
    <property type="entry name" value="dnlj"/>
    <property type="match status" value="1"/>
</dbReference>
<dbReference type="EC" id="6.5.1.2" evidence="11 12"/>
<evidence type="ECO:0000256" key="7">
    <source>
        <dbReference type="ARBA" id="ARBA00022842"/>
    </source>
</evidence>
<dbReference type="Gene3D" id="3.40.50.10190">
    <property type="entry name" value="BRCT domain"/>
    <property type="match status" value="1"/>
</dbReference>
<evidence type="ECO:0000259" key="13">
    <source>
        <dbReference type="PROSITE" id="PS50172"/>
    </source>
</evidence>
<dbReference type="RefSeq" id="WP_344882310.1">
    <property type="nucleotide sequence ID" value="NZ_BAAAZP010000090.1"/>
</dbReference>
<dbReference type="NCBIfam" id="NF005932">
    <property type="entry name" value="PRK07956.1"/>
    <property type="match status" value="1"/>
</dbReference>
<dbReference type="Pfam" id="PF03120">
    <property type="entry name" value="OB_DNA_ligase"/>
    <property type="match status" value="1"/>
</dbReference>
<dbReference type="InterPro" id="IPR004150">
    <property type="entry name" value="NAD_DNA_ligase_OB"/>
</dbReference>
<keyword evidence="5 11" id="KW-0227">DNA damage</keyword>
<dbReference type="EMBL" id="BAAAZP010000090">
    <property type="protein sequence ID" value="GAA3678803.1"/>
    <property type="molecule type" value="Genomic_DNA"/>
</dbReference>
<dbReference type="Proteomes" id="UP001500902">
    <property type="component" value="Unassembled WGS sequence"/>
</dbReference>
<dbReference type="Gene3D" id="2.40.50.140">
    <property type="entry name" value="Nucleic acid-binding proteins"/>
    <property type="match status" value="1"/>
</dbReference>
<keyword evidence="4 11" id="KW-0479">Metal-binding</keyword>
<dbReference type="SMART" id="SM00278">
    <property type="entry name" value="HhH1"/>
    <property type="match status" value="2"/>
</dbReference>
<comment type="similarity">
    <text evidence="11">Belongs to the NAD-dependent DNA ligase family. LigA subfamily.</text>
</comment>
<dbReference type="Gene3D" id="1.10.287.610">
    <property type="entry name" value="Helix hairpin bin"/>
    <property type="match status" value="1"/>
</dbReference>
<dbReference type="Pfam" id="PF01653">
    <property type="entry name" value="DNA_ligase_aden"/>
    <property type="match status" value="1"/>
</dbReference>
<sequence>MSESGTEVGGVPVTALKRHAELSELVEEARWRYYVLDQPTVSDARFDEWFKELLALEEAHPALQTPRSPTQQVGAPVSGDFAKVQHLNRMESLDNAFSAEEMAAWQARAERLAEGDPGPYLCELKIDGLAIALVYRDGRLERAATRGDGRTGDDVTDNVRTIKGVPHRLTGHDVPSLVEVRGEVYIPVADFKRLNEQLVEQGKAPFANPRNSAAGTLRQKDPRVTAQRPLRMLVHGIGLWEGAPEPRAQSDVYDRLREFGLPVSDLYKVLPGLGEINEFIEYYRVHRHDPAYEIDGVVVKIDGFRTQRELGSTSRAPRWAIAYKYPPEEVNTKLLDIQVGVGRTGRVTPFGVMEPVVVAGSTVERATLHNAAIVVKKGVLIGDTVVLRKAGEVIPEIVGPVTALRDGSEREFVMPTHCPECGTELAYEKEGDADLRCPNARGCPAQIRERVYFAAGRRAFDIDGLGYVAATALTQPLPPQQPVVRTEADLFDLTLEQLVPIKSVVRDAESGLPKIDPKTGEQKVVTFFSNLNGEPSQNALRLMDELPRAKQSSLAQVLVALSIRHIGPPTARALADALRSIDAVMNASEEELAEVEGIGPRVAATIREWFEVDWHREIIERWRAAGVRMEDEPAPEKGPQLLDGLTFVVTGTLEGYTRDSAADALTSRGGKVSGSVSKKTSFLIAGENAGSKYDKAVAAGVPILDGAGFEVLLNEGPKAAAAAAVTPEE</sequence>
<organism evidence="14 15">
    <name type="scientific">Nonomuraea antimicrobica</name>
    <dbReference type="NCBI Taxonomy" id="561173"/>
    <lineage>
        <taxon>Bacteria</taxon>
        <taxon>Bacillati</taxon>
        <taxon>Actinomycetota</taxon>
        <taxon>Actinomycetes</taxon>
        <taxon>Streptosporangiales</taxon>
        <taxon>Streptosporangiaceae</taxon>
        <taxon>Nonomuraea</taxon>
    </lineage>
</organism>
<dbReference type="PROSITE" id="PS01056">
    <property type="entry name" value="DNA_LIGASE_N2"/>
    <property type="match status" value="1"/>
</dbReference>
<dbReference type="SUPFAM" id="SSF50249">
    <property type="entry name" value="Nucleic acid-binding proteins"/>
    <property type="match status" value="1"/>
</dbReference>
<dbReference type="InterPro" id="IPR010994">
    <property type="entry name" value="RuvA_2-like"/>
</dbReference>
<dbReference type="GO" id="GO:0016874">
    <property type="term" value="F:ligase activity"/>
    <property type="evidence" value="ECO:0007669"/>
    <property type="project" value="UniProtKB-KW"/>
</dbReference>
<evidence type="ECO:0000256" key="2">
    <source>
        <dbReference type="ARBA" id="ARBA00022598"/>
    </source>
</evidence>
<dbReference type="InterPro" id="IPR036420">
    <property type="entry name" value="BRCT_dom_sf"/>
</dbReference>
<dbReference type="PROSITE" id="PS01055">
    <property type="entry name" value="DNA_LIGASE_N1"/>
    <property type="match status" value="1"/>
</dbReference>
<dbReference type="InterPro" id="IPR033136">
    <property type="entry name" value="DNA_ligase_CS"/>
</dbReference>
<evidence type="ECO:0000256" key="12">
    <source>
        <dbReference type="RuleBase" id="RU000618"/>
    </source>
</evidence>
<feature type="binding site" evidence="11">
    <location>
        <begin position="43"/>
        <end position="47"/>
    </location>
    <ligand>
        <name>NAD(+)</name>
        <dbReference type="ChEBI" id="CHEBI:57540"/>
    </ligand>
</feature>
<dbReference type="Pfam" id="PF12826">
    <property type="entry name" value="HHH_2"/>
    <property type="match status" value="1"/>
</dbReference>
<dbReference type="Pfam" id="PF00533">
    <property type="entry name" value="BRCT"/>
    <property type="match status" value="1"/>
</dbReference>
<feature type="binding site" evidence="11">
    <location>
        <position position="300"/>
    </location>
    <ligand>
        <name>NAD(+)</name>
        <dbReference type="ChEBI" id="CHEBI:57540"/>
    </ligand>
</feature>
<dbReference type="InterPro" id="IPR003583">
    <property type="entry name" value="Hlx-hairpin-Hlx_DNA-bd_motif"/>
</dbReference>
<comment type="caution">
    <text evidence="14">The sequence shown here is derived from an EMBL/GenBank/DDBJ whole genome shotgun (WGS) entry which is preliminary data.</text>
</comment>
<evidence type="ECO:0000313" key="14">
    <source>
        <dbReference type="EMBL" id="GAA3678803.1"/>
    </source>
</evidence>
<dbReference type="Gene3D" id="6.20.10.30">
    <property type="match status" value="1"/>
</dbReference>
<proteinExistence type="inferred from homology"/>
<dbReference type="InterPro" id="IPR012340">
    <property type="entry name" value="NA-bd_OB-fold"/>
</dbReference>
<feature type="binding site" evidence="11">
    <location>
        <position position="183"/>
    </location>
    <ligand>
        <name>NAD(+)</name>
        <dbReference type="ChEBI" id="CHEBI:57540"/>
    </ligand>
</feature>
<dbReference type="Gene3D" id="3.30.470.30">
    <property type="entry name" value="DNA ligase/mRNA capping enzyme"/>
    <property type="match status" value="1"/>
</dbReference>
<keyword evidence="3 11" id="KW-0235">DNA replication</keyword>
<keyword evidence="2 11" id="KW-0436">Ligase</keyword>
<feature type="binding site" evidence="11">
    <location>
        <position position="324"/>
    </location>
    <ligand>
        <name>NAD(+)</name>
        <dbReference type="ChEBI" id="CHEBI:57540"/>
    </ligand>
</feature>
<dbReference type="Gene3D" id="1.10.150.20">
    <property type="entry name" value="5' to 3' exonuclease, C-terminal subdomain"/>
    <property type="match status" value="2"/>
</dbReference>
<feature type="binding site" evidence="11">
    <location>
        <position position="146"/>
    </location>
    <ligand>
        <name>NAD(+)</name>
        <dbReference type="ChEBI" id="CHEBI:57540"/>
    </ligand>
</feature>
<feature type="binding site" evidence="11">
    <location>
        <position position="443"/>
    </location>
    <ligand>
        <name>Zn(2+)</name>
        <dbReference type="ChEBI" id="CHEBI:29105"/>
    </ligand>
</feature>
<feature type="domain" description="BRCT" evidence="13">
    <location>
        <begin position="637"/>
        <end position="705"/>
    </location>
</feature>
<dbReference type="InterPro" id="IPR018239">
    <property type="entry name" value="DNA_ligase_AS"/>
</dbReference>
<keyword evidence="11" id="KW-0464">Manganese</keyword>
<dbReference type="HAMAP" id="MF_01588">
    <property type="entry name" value="DNA_ligase_A"/>
    <property type="match status" value="1"/>
</dbReference>
<dbReference type="InterPro" id="IPR004149">
    <property type="entry name" value="Znf_DNAligase_C4"/>
</dbReference>
<keyword evidence="7 11" id="KW-0460">Magnesium</keyword>
<dbReference type="Pfam" id="PF03119">
    <property type="entry name" value="DNA_ligase_ZBD"/>
    <property type="match status" value="1"/>
</dbReference>
<comment type="catalytic activity">
    <reaction evidence="10 11 12">
        <text>NAD(+) + (deoxyribonucleotide)n-3'-hydroxyl + 5'-phospho-(deoxyribonucleotide)m = (deoxyribonucleotide)n+m + AMP + beta-nicotinamide D-nucleotide.</text>
        <dbReference type="EC" id="6.5.1.2"/>
    </reaction>
</comment>
<evidence type="ECO:0000313" key="15">
    <source>
        <dbReference type="Proteomes" id="UP001500902"/>
    </source>
</evidence>
<dbReference type="SUPFAM" id="SSF52113">
    <property type="entry name" value="BRCT domain"/>
    <property type="match status" value="1"/>
</dbReference>